<name>A0ACB9R0I2_9MYRT</name>
<protein>
    <submittedName>
        <fullName evidence="1">Uncharacterized protein</fullName>
    </submittedName>
</protein>
<sequence>MTTTDTATSSSATPGVVAAAEVNAPSPTPIIIQPQPNTDPITNPNPPIPIQPPLSFSTPPPHRMPHKKPHKKNNHPNKPSPSSQSAPAASPSWKVHNPNPTAAPNFRSVPDQMRPDPATEEQLEEMLLRCLDYYYGEALTKLSMMGYDDKAVLDAVLRSGHCYGGSDVVTNIMHNTIGYLSGGYGGEDVGDGGCDEFMFTELDQLKEYCLAGLICLLQQARPELSRGEAMWCLLVCELNLAQAGAVEIPMAPSSVGSGVGAGGGVGAVPLMCGYHCGCCESKGDGLAMSNDVRSGEGGQLLKEMEFADRFNLTPAMKALLRRNVAMFAAGFRSKMKPEQMRDSIRRSIPSHGSDKGSLGGKSAADLVDGFSNQNNHDLIGDVMNKFQNLGLNLSSDTGPVSEEQKDQVVATLTNQLKDLERQVQERKEWAQQRAMQAARRVSNDLNELKLLRMEMEDTQRVKKGKQALEETTMKRLSEMENALRKASGQVDRANAAVRRLETENAEIRAEMEAAKLSASESGSSSFEAAKRDKKAQKKLLAAEKQRAKLLEEIAEEKRKINEARQELANTKRAATEAEAEWRKLVIDRTAAVALVEEQRRLKEAAEASSKRALEVLRLQAEIDLQRYKDDHRRLEQELSRLKLAAQNPSKALPNSKSDGVRQHGGETVVRPLNDSEERQASVDGDRRCLLCHKDEVSVVFLPCAHQVVCARCSEGYGKKGKAPCPCCRVPIEERIRVFGASC</sequence>
<dbReference type="EMBL" id="CM042883">
    <property type="protein sequence ID" value="KAI4372403.1"/>
    <property type="molecule type" value="Genomic_DNA"/>
</dbReference>
<proteinExistence type="predicted"/>
<evidence type="ECO:0000313" key="2">
    <source>
        <dbReference type="Proteomes" id="UP001057402"/>
    </source>
</evidence>
<gene>
    <name evidence="1" type="ORF">MLD38_010641</name>
</gene>
<keyword evidence="2" id="KW-1185">Reference proteome</keyword>
<accession>A0ACB9R0I2</accession>
<dbReference type="Proteomes" id="UP001057402">
    <property type="component" value="Chromosome 4"/>
</dbReference>
<reference evidence="2" key="1">
    <citation type="journal article" date="2023" name="Front. Plant Sci.">
        <title>Chromosomal-level genome assembly of Melastoma candidum provides insights into trichome evolution.</title>
        <authorList>
            <person name="Zhong Y."/>
            <person name="Wu W."/>
            <person name="Sun C."/>
            <person name="Zou P."/>
            <person name="Liu Y."/>
            <person name="Dai S."/>
            <person name="Zhou R."/>
        </authorList>
    </citation>
    <scope>NUCLEOTIDE SEQUENCE [LARGE SCALE GENOMIC DNA]</scope>
</reference>
<evidence type="ECO:0000313" key="1">
    <source>
        <dbReference type="EMBL" id="KAI4372403.1"/>
    </source>
</evidence>
<comment type="caution">
    <text evidence="1">The sequence shown here is derived from an EMBL/GenBank/DDBJ whole genome shotgun (WGS) entry which is preliminary data.</text>
</comment>
<organism evidence="1 2">
    <name type="scientific">Melastoma candidum</name>
    <dbReference type="NCBI Taxonomy" id="119954"/>
    <lineage>
        <taxon>Eukaryota</taxon>
        <taxon>Viridiplantae</taxon>
        <taxon>Streptophyta</taxon>
        <taxon>Embryophyta</taxon>
        <taxon>Tracheophyta</taxon>
        <taxon>Spermatophyta</taxon>
        <taxon>Magnoliopsida</taxon>
        <taxon>eudicotyledons</taxon>
        <taxon>Gunneridae</taxon>
        <taxon>Pentapetalae</taxon>
        <taxon>rosids</taxon>
        <taxon>malvids</taxon>
        <taxon>Myrtales</taxon>
        <taxon>Melastomataceae</taxon>
        <taxon>Melastomatoideae</taxon>
        <taxon>Melastomateae</taxon>
        <taxon>Melastoma</taxon>
    </lineage>
</organism>